<evidence type="ECO:0000256" key="1">
    <source>
        <dbReference type="SAM" id="Phobius"/>
    </source>
</evidence>
<feature type="transmembrane region" description="Helical" evidence="1">
    <location>
        <begin position="79"/>
        <end position="99"/>
    </location>
</feature>
<keyword evidence="1" id="KW-0812">Transmembrane</keyword>
<protein>
    <submittedName>
        <fullName evidence="3">Glycosyltransferase family 4 protein</fullName>
    </submittedName>
</protein>
<feature type="transmembrane region" description="Helical" evidence="1">
    <location>
        <begin position="105"/>
        <end position="122"/>
    </location>
</feature>
<dbReference type="RefSeq" id="WP_264075523.1">
    <property type="nucleotide sequence ID" value="NZ_CP076676.1"/>
</dbReference>
<name>A0AAX3E185_RHOPL</name>
<dbReference type="CDD" id="cd03794">
    <property type="entry name" value="GT4_WbuB-like"/>
    <property type="match status" value="1"/>
</dbReference>
<accession>A0AAX3E185</accession>
<organism evidence="3 4">
    <name type="scientific">Rhodopseudomonas palustris</name>
    <dbReference type="NCBI Taxonomy" id="1076"/>
    <lineage>
        <taxon>Bacteria</taxon>
        <taxon>Pseudomonadati</taxon>
        <taxon>Pseudomonadota</taxon>
        <taxon>Alphaproteobacteria</taxon>
        <taxon>Hyphomicrobiales</taxon>
        <taxon>Nitrobacteraceae</taxon>
        <taxon>Rhodopseudomonas</taxon>
    </lineage>
</organism>
<reference evidence="3" key="1">
    <citation type="journal article" date="2022" name="Biol. Control">
        <title>In silico genomic analysis of Rhodopseudomonas palustris strains revealed potential biocontrol agents and crop yield enhancers.</title>
        <authorList>
            <person name="Surachat K."/>
            <person name="Kantachote D."/>
            <person name="Deachamag P."/>
            <person name="Wonglapsuwan M."/>
        </authorList>
    </citation>
    <scope>NUCLEOTIDE SEQUENCE</scope>
    <source>
        <strain evidence="3">TLS06</strain>
    </source>
</reference>
<keyword evidence="1" id="KW-1133">Transmembrane helix</keyword>
<dbReference type="Pfam" id="PF13579">
    <property type="entry name" value="Glyco_trans_4_4"/>
    <property type="match status" value="1"/>
</dbReference>
<keyword evidence="1" id="KW-0472">Membrane</keyword>
<dbReference type="SUPFAM" id="SSF53756">
    <property type="entry name" value="UDP-Glycosyltransferase/glycogen phosphorylase"/>
    <property type="match status" value="1"/>
</dbReference>
<dbReference type="Pfam" id="PF13692">
    <property type="entry name" value="Glyco_trans_1_4"/>
    <property type="match status" value="1"/>
</dbReference>
<dbReference type="AlphaFoldDB" id="A0AAX3E185"/>
<dbReference type="GO" id="GO:0016757">
    <property type="term" value="F:glycosyltransferase activity"/>
    <property type="evidence" value="ECO:0007669"/>
    <property type="project" value="UniProtKB-ARBA"/>
</dbReference>
<evidence type="ECO:0000313" key="3">
    <source>
        <dbReference type="EMBL" id="UYO40507.1"/>
    </source>
</evidence>
<evidence type="ECO:0000259" key="2">
    <source>
        <dbReference type="Pfam" id="PF13579"/>
    </source>
</evidence>
<dbReference type="InterPro" id="IPR028098">
    <property type="entry name" value="Glyco_trans_4-like_N"/>
</dbReference>
<sequence length="411" mass="45507">MRILILTQYFWPENFRVNDLASDLIVRGHEVTILTGLPNYPSGKVFEEYRAEPEKFKRFEGAEVIRIPMLSRGSGSLRLMANYASFVVSGLTVGAWKLRGRRFDSIFVFMISPITAVLPAILQRRLKRAPLFVWILDLWPETLEAVGVVRSPRLLALVGKLVRYIYKRTDHILVQSRAFMDNVRNYAGPDATVSYFPGWAEPIFQQGLETAPKASEISLLSDSFNVVFAGNVGEAQDFPAILDAAEALRKDIPVRILIIGDGRMTPWVEKEIARRRLSDRVVLLGRFPLERMPSFFKAADALLVSLKREKIFAMTIPGKVQSYLAAGLPLLGMLDGEGGRVIREAGAGLVSPSGDAPALARNIEALAGMTPQERAAMGANAKAYGIAEFDRTRLLSGLEAKMRDAVWGGKA</sequence>
<dbReference type="Gene3D" id="3.40.50.2000">
    <property type="entry name" value="Glycogen Phosphorylase B"/>
    <property type="match status" value="2"/>
</dbReference>
<evidence type="ECO:0000313" key="4">
    <source>
        <dbReference type="Proteomes" id="UP001163166"/>
    </source>
</evidence>
<dbReference type="EMBL" id="CP076676">
    <property type="protein sequence ID" value="UYO40507.1"/>
    <property type="molecule type" value="Genomic_DNA"/>
</dbReference>
<proteinExistence type="predicted"/>
<feature type="domain" description="Glycosyltransferase subfamily 4-like N-terminal" evidence="2">
    <location>
        <begin position="16"/>
        <end position="197"/>
    </location>
</feature>
<dbReference type="Proteomes" id="UP001163166">
    <property type="component" value="Chromosome"/>
</dbReference>
<dbReference type="PANTHER" id="PTHR12526">
    <property type="entry name" value="GLYCOSYLTRANSFERASE"/>
    <property type="match status" value="1"/>
</dbReference>
<gene>
    <name evidence="3" type="ORF">KQX62_04130</name>
</gene>